<feature type="non-terminal residue" evidence="5">
    <location>
        <position position="1"/>
    </location>
</feature>
<evidence type="ECO:0000256" key="2">
    <source>
        <dbReference type="ARBA" id="ARBA00007335"/>
    </source>
</evidence>
<accession>A0A1B7TJK2</accession>
<name>A0A1B7TJK2_9ASCO</name>
<dbReference type="PANTHER" id="PTHR15502:SF7">
    <property type="entry name" value="CALCINEURIN-BINDING PROTEIN CABIN-1"/>
    <property type="match status" value="1"/>
</dbReference>
<dbReference type="GO" id="GO:0031491">
    <property type="term" value="F:nucleosome binding"/>
    <property type="evidence" value="ECO:0007669"/>
    <property type="project" value="TreeGrafter"/>
</dbReference>
<organism evidence="5 6">
    <name type="scientific">Hanseniaspora valbyensis NRRL Y-1626</name>
    <dbReference type="NCBI Taxonomy" id="766949"/>
    <lineage>
        <taxon>Eukaryota</taxon>
        <taxon>Fungi</taxon>
        <taxon>Dikarya</taxon>
        <taxon>Ascomycota</taxon>
        <taxon>Saccharomycotina</taxon>
        <taxon>Saccharomycetes</taxon>
        <taxon>Saccharomycodales</taxon>
        <taxon>Saccharomycodaceae</taxon>
        <taxon>Hanseniaspora</taxon>
    </lineage>
</organism>
<dbReference type="PANTHER" id="PTHR15502">
    <property type="entry name" value="CALCINEURIN-BINDING PROTEIN CABIN 1-RELATED"/>
    <property type="match status" value="1"/>
</dbReference>
<dbReference type="GO" id="GO:0005634">
    <property type="term" value="C:nucleus"/>
    <property type="evidence" value="ECO:0007669"/>
    <property type="project" value="UniProtKB-SubCell"/>
</dbReference>
<feature type="compositionally biased region" description="Low complexity" evidence="4">
    <location>
        <begin position="300"/>
        <end position="309"/>
    </location>
</feature>
<feature type="region of interest" description="Disordered" evidence="4">
    <location>
        <begin position="296"/>
        <end position="330"/>
    </location>
</feature>
<evidence type="ECO:0000256" key="3">
    <source>
        <dbReference type="ARBA" id="ARBA00023242"/>
    </source>
</evidence>
<evidence type="ECO:0000256" key="1">
    <source>
        <dbReference type="ARBA" id="ARBA00004123"/>
    </source>
</evidence>
<comment type="subcellular location">
    <subcellularLocation>
        <location evidence="1">Nucleus</location>
    </subcellularLocation>
</comment>
<sequence length="1650" mass="192291">SEKLDNLRYLAFRNFAMVLYEYTSSEMDKEIPNKKFCWKNFVYVMKSVLITALKCLCFQDVISPDIKLIDLILNFLISFKSKKLTRNILETILVEDKFLLNSAFLLPKWKKLISIEIMTLESIHDTEMDLSDVMNDLILKENGMGLQAGDKGIYSSPKIFQHLNRYINLQQQICKQQYNELKEEIDVDFYRWNTLVSKFYDLVPAENYIYNFKKENPDPYNKLSIDETLSEVIFKIKDEAKMKEFQQQPNITVMNKEKTESMNAKNLVENSTINKSTQNDNNDSTFINNLQLKRKHSSENPDSFSSSSSVAIGADGHESQGSLKKRVSQRVRNLAEDHQKEVAEMKVQSKYLENFEILLNSISITPIQGHLKFVNANDIKSFEFLRFYGDFQYCISDVYDCFAKWDKQLSEQFIGVAKKQTSYIPSSSSNDIVEHIIDKLFHSLHDVETEEAPKLYNEGYYTFFNNVKTSNNAHYQQIRIELLKILLVDNYSGDSKCLVSDLLWPTKMSYIIEFFVLCCQDQLLQNLNPSDSIHFLFGVGIYEMLINIYLKNLKELKRLKHKSGDLFDNVESLREKIEAWNFNFFHSSSALRFESLGPKTIVRLKWANIFYEKSLIKDDVGSFISEFQIIKNQLQSLRSGYTIGNYNYSEIPAVNFNTLQLLSMKESLVSNKENDSLCKILEVLFDPIFIIETVSDWTAWNYILAKFVSSIHDPFVRFEIWTTIFKSISIEDELEFQLIDKCFLKIIFELKNLFESKEYLNTSPFQRILNLLKILSNFYDIMETYCQFLLKDVGNFNENHNSDIRRSYYDFNIILEIYFLIYSVINYETIVHNELIKDGSFFDKAKTSGKKWKSLLVYFSTVISFSYEIIVTSTFDENKKILIVNFLQNQHFLLSELECCDYANRSFLLYAQRTLFGIASPESNKQLQQCMYCNCGLTLNANVEKHLTEKAESMDPLDSYLLCNYIMKSYLSTNSSLIMKLYESTFLKNDIESIILFIPWKQYLTNSNVQVNRKCLDSYLSEELDYDCLIKNKHSFNIIPTGTVFERIVKTKILLAAAVNLLSVYYLRKQKGFDYNTLFTGTHTSTFNTFENMIDLLKSNIIFNGSSFEAWYLLGECYNILAEYDFNFSAEKLNSQSKKDIISNYQKKSILCFSMSLKLFCKDPTNKLVKYFNETLFLLYSKFGISLFTAISLPMHGSAFKFNNSEDIVPDHSLYVVSDDGKIISLKSIIIYFLANQYLVLGFDTISKLQNTDFLLNNDIHWVLPVYISICKRKLNNSFHESMKYNLYLCDVSLKFNKNIVFAFSNLLQQMYYTVGVIEKESKGDTSTELENHIRESISILLEYKNAFKGVNQDVWKISPTLSIDLLSFKKLLVFFCNGLLQNADSFIGSDYQERFLKCTISKDIGDYQSVLDCLMPIVSVSSPVKPLITIQRAEIEQPGLFFVFNSIFTKLLLETLVKLEKYTVLPFVFKKLKRANNRILGNMSIYDEYLDIYTKHLQKKYHGIKVDKEIDMREILFVLDHLNTNDMNLEYLKESYTKSSTSADDDELTNPIYKLDPEEKLMDIIGMFEQRSHNKQLYEHAALVMFLSLILIPYRDALKSLNKFPTEDELKKYLTQSKKTVDIKNHSINIMAQIFKKIESMGVIQKPSI</sequence>
<dbReference type="GO" id="GO:0006325">
    <property type="term" value="P:chromatin organization"/>
    <property type="evidence" value="ECO:0007669"/>
    <property type="project" value="InterPro"/>
</dbReference>
<protein>
    <submittedName>
        <fullName evidence="5">Uncharacterized protein</fullName>
    </submittedName>
</protein>
<comment type="caution">
    <text evidence="5">The sequence shown here is derived from an EMBL/GenBank/DDBJ whole genome shotgun (WGS) entry which is preliminary data.</text>
</comment>
<dbReference type="OrthoDB" id="77564at2759"/>
<comment type="similarity">
    <text evidence="2">Belongs to the HIR3 family.</text>
</comment>
<keyword evidence="6" id="KW-1185">Reference proteome</keyword>
<evidence type="ECO:0000313" key="6">
    <source>
        <dbReference type="Proteomes" id="UP000092321"/>
    </source>
</evidence>
<proteinExistence type="inferred from homology"/>
<gene>
    <name evidence="5" type="ORF">HANVADRAFT_51335</name>
</gene>
<dbReference type="Proteomes" id="UP000092321">
    <property type="component" value="Unassembled WGS sequence"/>
</dbReference>
<dbReference type="InterPro" id="IPR033053">
    <property type="entry name" value="Hir3/CABIN1"/>
</dbReference>
<evidence type="ECO:0000256" key="4">
    <source>
        <dbReference type="SAM" id="MobiDB-lite"/>
    </source>
</evidence>
<evidence type="ECO:0000313" key="5">
    <source>
        <dbReference type="EMBL" id="OBA28909.1"/>
    </source>
</evidence>
<keyword evidence="3" id="KW-0539">Nucleus</keyword>
<dbReference type="EMBL" id="LXPE01000002">
    <property type="protein sequence ID" value="OBA28909.1"/>
    <property type="molecule type" value="Genomic_DNA"/>
</dbReference>
<dbReference type="GO" id="GO:0000417">
    <property type="term" value="C:HIR complex"/>
    <property type="evidence" value="ECO:0007669"/>
    <property type="project" value="TreeGrafter"/>
</dbReference>
<reference evidence="6" key="1">
    <citation type="journal article" date="2016" name="Proc. Natl. Acad. Sci. U.S.A.">
        <title>Comparative genomics of biotechnologically important yeasts.</title>
        <authorList>
            <person name="Riley R."/>
            <person name="Haridas S."/>
            <person name="Wolfe K.H."/>
            <person name="Lopes M.R."/>
            <person name="Hittinger C.T."/>
            <person name="Goeker M."/>
            <person name="Salamov A.A."/>
            <person name="Wisecaver J.H."/>
            <person name="Long T.M."/>
            <person name="Calvey C.H."/>
            <person name="Aerts A.L."/>
            <person name="Barry K.W."/>
            <person name="Choi C."/>
            <person name="Clum A."/>
            <person name="Coughlan A.Y."/>
            <person name="Deshpande S."/>
            <person name="Douglass A.P."/>
            <person name="Hanson S.J."/>
            <person name="Klenk H.-P."/>
            <person name="LaButti K.M."/>
            <person name="Lapidus A."/>
            <person name="Lindquist E.A."/>
            <person name="Lipzen A.M."/>
            <person name="Meier-Kolthoff J.P."/>
            <person name="Ohm R.A."/>
            <person name="Otillar R.P."/>
            <person name="Pangilinan J.L."/>
            <person name="Peng Y."/>
            <person name="Rokas A."/>
            <person name="Rosa C.A."/>
            <person name="Scheuner C."/>
            <person name="Sibirny A.A."/>
            <person name="Slot J.C."/>
            <person name="Stielow J.B."/>
            <person name="Sun H."/>
            <person name="Kurtzman C.P."/>
            <person name="Blackwell M."/>
            <person name="Grigoriev I.V."/>
            <person name="Jeffries T.W."/>
        </authorList>
    </citation>
    <scope>NUCLEOTIDE SEQUENCE [LARGE SCALE GENOMIC DNA]</scope>
    <source>
        <strain evidence="6">NRRL Y-1626</strain>
    </source>
</reference>